<dbReference type="Proteomes" id="UP000317894">
    <property type="component" value="Unassembled WGS sequence"/>
</dbReference>
<dbReference type="EMBL" id="VJWA01000001">
    <property type="protein sequence ID" value="TRW17125.1"/>
    <property type="molecule type" value="Genomic_DNA"/>
</dbReference>
<dbReference type="NCBIfam" id="NF035944">
    <property type="entry name" value="PEPxxWA-CTERM"/>
    <property type="match status" value="1"/>
</dbReference>
<evidence type="ECO:0000256" key="2">
    <source>
        <dbReference type="SAM" id="SignalP"/>
    </source>
</evidence>
<name>A0A552UFY5_9SPHN</name>
<organism evidence="4 5">
    <name type="scientific">Glacieibacterium frigidum</name>
    <dbReference type="NCBI Taxonomy" id="2593303"/>
    <lineage>
        <taxon>Bacteria</taxon>
        <taxon>Pseudomonadati</taxon>
        <taxon>Pseudomonadota</taxon>
        <taxon>Alphaproteobacteria</taxon>
        <taxon>Sphingomonadales</taxon>
        <taxon>Sphingosinicellaceae</taxon>
        <taxon>Glacieibacterium</taxon>
    </lineage>
</organism>
<dbReference type="InterPro" id="IPR051058">
    <property type="entry name" value="GDSL_Est/Lipase"/>
</dbReference>
<dbReference type="PROSITE" id="PS01098">
    <property type="entry name" value="LIPASE_GDSL_SER"/>
    <property type="match status" value="1"/>
</dbReference>
<evidence type="ECO:0000313" key="5">
    <source>
        <dbReference type="Proteomes" id="UP000317894"/>
    </source>
</evidence>
<sequence>MKLRRAALTAIALMAAVPTLSAERPSQLFVFGDSLVDAGNINAAFGSDAFNPRAAGYFPGQFSNGPNYTTLLSRNFYGTSIQPSLLGGTNFAFGGARAVANGDPIPDLNLQIAAFGAAYGGVADPDALYVINMGGNDIFAVGSGDTGGVDPATYLANVASTIAGSVTTLQAAGARRFLVTGIPQTTATGFAAQSLLTSALDGLTLAPDTELTRFSYQSFFIALSTNPAAFGVAPFTEVGNCIGNRPVTAQGIDCTGYFSFDGIHPTAQVQGALYRTVLGQLGLAAVPEPATWALLIGGFGMVGTAMRRRRALAV</sequence>
<dbReference type="GO" id="GO:0006629">
    <property type="term" value="P:lipid metabolic process"/>
    <property type="evidence" value="ECO:0007669"/>
    <property type="project" value="InterPro"/>
</dbReference>
<accession>A0A552UFY5</accession>
<dbReference type="CDD" id="cd01846">
    <property type="entry name" value="fatty_acyltransferase_like"/>
    <property type="match status" value="1"/>
</dbReference>
<dbReference type="NCBIfam" id="TIGR02595">
    <property type="entry name" value="PEP_CTERM"/>
    <property type="match status" value="1"/>
</dbReference>
<keyword evidence="5" id="KW-1185">Reference proteome</keyword>
<dbReference type="InterPro" id="IPR013424">
    <property type="entry name" value="Ice-binding_C"/>
</dbReference>
<evidence type="ECO:0000256" key="1">
    <source>
        <dbReference type="ARBA" id="ARBA00022801"/>
    </source>
</evidence>
<keyword evidence="1" id="KW-0378">Hydrolase</keyword>
<feature type="domain" description="Ice-binding protein C-terminal" evidence="3">
    <location>
        <begin position="285"/>
        <end position="309"/>
    </location>
</feature>
<dbReference type="AlphaFoldDB" id="A0A552UFY5"/>
<dbReference type="InterPro" id="IPR036514">
    <property type="entry name" value="SGNH_hydro_sf"/>
</dbReference>
<dbReference type="Pfam" id="PF07589">
    <property type="entry name" value="PEP-CTERM"/>
    <property type="match status" value="1"/>
</dbReference>
<comment type="caution">
    <text evidence="4">The sequence shown here is derived from an EMBL/GenBank/DDBJ whole genome shotgun (WGS) entry which is preliminary data.</text>
</comment>
<dbReference type="PANTHER" id="PTHR45648:SF22">
    <property type="entry name" value="GDSL LIPASE_ACYLHYDROLASE FAMILY PROTEIN (AFU_ORTHOLOGUE AFUA_4G14700)"/>
    <property type="match status" value="1"/>
</dbReference>
<dbReference type="OrthoDB" id="5292073at2"/>
<feature type="chain" id="PRO_5021907774" evidence="2">
    <location>
        <begin position="23"/>
        <end position="314"/>
    </location>
</feature>
<evidence type="ECO:0000313" key="4">
    <source>
        <dbReference type="EMBL" id="TRW17125.1"/>
    </source>
</evidence>
<reference evidence="4 5" key="1">
    <citation type="submission" date="2019-07" db="EMBL/GenBank/DDBJ databases">
        <title>Novel species isolated from glacier.</title>
        <authorList>
            <person name="Liu Q."/>
            <person name="Xin Y.-H."/>
        </authorList>
    </citation>
    <scope>NUCLEOTIDE SEQUENCE [LARGE SCALE GENOMIC DNA]</scope>
    <source>
        <strain evidence="4 5">LB1R16</strain>
    </source>
</reference>
<dbReference type="Pfam" id="PF00657">
    <property type="entry name" value="Lipase_GDSL"/>
    <property type="match status" value="1"/>
</dbReference>
<keyword evidence="2" id="KW-0732">Signal</keyword>
<dbReference type="PANTHER" id="PTHR45648">
    <property type="entry name" value="GDSL LIPASE/ACYLHYDROLASE FAMILY PROTEIN (AFU_ORTHOLOGUE AFUA_4G14700)"/>
    <property type="match status" value="1"/>
</dbReference>
<feature type="signal peptide" evidence="2">
    <location>
        <begin position="1"/>
        <end position="22"/>
    </location>
</feature>
<proteinExistence type="predicted"/>
<protein>
    <submittedName>
        <fullName evidence="4">PEP-CTERM sorting domain-containing protein</fullName>
    </submittedName>
</protein>
<dbReference type="InterPro" id="IPR001087">
    <property type="entry name" value="GDSL"/>
</dbReference>
<dbReference type="InterPro" id="IPR008265">
    <property type="entry name" value="Lipase_GDSL_AS"/>
</dbReference>
<dbReference type="SUPFAM" id="SSF52266">
    <property type="entry name" value="SGNH hydrolase"/>
    <property type="match status" value="1"/>
</dbReference>
<evidence type="ECO:0000259" key="3">
    <source>
        <dbReference type="Pfam" id="PF07589"/>
    </source>
</evidence>
<dbReference type="GO" id="GO:0016298">
    <property type="term" value="F:lipase activity"/>
    <property type="evidence" value="ECO:0007669"/>
    <property type="project" value="InterPro"/>
</dbReference>
<dbReference type="Gene3D" id="3.40.50.1110">
    <property type="entry name" value="SGNH hydrolase"/>
    <property type="match status" value="1"/>
</dbReference>
<gene>
    <name evidence="4" type="ORF">FMM06_02685</name>
</gene>